<dbReference type="EMBL" id="LC779065">
    <property type="protein sequence ID" value="BES79791.1"/>
    <property type="molecule type" value="Genomic_DNA"/>
</dbReference>
<dbReference type="Proteomes" id="UP001304813">
    <property type="component" value="Segment"/>
</dbReference>
<sequence>MSRISKLMNKFEAAGSNKVPVLLIKLNSSQLNQKTVDSWVEKMNDNGYKFDDVKIYNQSDSIIEATLTKGSVKDLKTEWMVSNIQTIDTKLKPKNEADYTSVTENVKDIEKNRKIRQKSVLFVKDDNQIYVRFNSMNDAKSGFEELKKMGFQDNDLDIGQDDQQFPFYVTIEQND</sequence>
<keyword evidence="2" id="KW-1185">Reference proteome</keyword>
<name>A0AA86IYT7_9CAUD</name>
<evidence type="ECO:0000313" key="1">
    <source>
        <dbReference type="EMBL" id="BES79791.1"/>
    </source>
</evidence>
<proteinExistence type="predicted"/>
<accession>A0AA86IYT7</accession>
<protein>
    <submittedName>
        <fullName evidence="1">Uncharacterized protein</fullName>
    </submittedName>
</protein>
<reference evidence="1 2" key="1">
    <citation type="submission" date="2023-09" db="EMBL/GenBank/DDBJ databases">
        <title>Analysis of phage genome (vB_Yru_GN1) of the bacterium (Yersinia ruckeri).</title>
        <authorList>
            <person name="Ganjoor M.S."/>
            <person name="Bouzari M."/>
            <person name="Soleimani-Delfan A."/>
        </authorList>
    </citation>
    <scope>NUCLEOTIDE SEQUENCE [LARGE SCALE GENOMIC DNA]</scope>
    <source>
        <strain evidence="2">vB_Yru_GN1</strain>
    </source>
</reference>
<evidence type="ECO:0000313" key="2">
    <source>
        <dbReference type="Proteomes" id="UP001304813"/>
    </source>
</evidence>
<organism evidence="1 2">
    <name type="scientific">Yersinia phage vB_Yru_GN1</name>
    <dbReference type="NCBI Taxonomy" id="3074381"/>
    <lineage>
        <taxon>Viruses</taxon>
        <taxon>Duplodnaviria</taxon>
        <taxon>Heunggongvirae</taxon>
        <taxon>Uroviricota</taxon>
        <taxon>Caudoviricetes</taxon>
        <taxon>Caudoviricetes incertae sedis</taxon>
        <taxon>Sepahanvirus</taxon>
        <taxon>Sepahanvirus vB-Yru-GN1</taxon>
    </lineage>
</organism>